<gene>
    <name evidence="2" type="ORF">M406DRAFT_70240</name>
</gene>
<dbReference type="GeneID" id="63842458"/>
<proteinExistence type="predicted"/>
<keyword evidence="3" id="KW-1185">Reference proteome</keyword>
<protein>
    <recommendedName>
        <fullName evidence="4">Transposase</fullName>
    </recommendedName>
</protein>
<organism evidence="2 3">
    <name type="scientific">Cryphonectria parasitica (strain ATCC 38755 / EP155)</name>
    <dbReference type="NCBI Taxonomy" id="660469"/>
    <lineage>
        <taxon>Eukaryota</taxon>
        <taxon>Fungi</taxon>
        <taxon>Dikarya</taxon>
        <taxon>Ascomycota</taxon>
        <taxon>Pezizomycotina</taxon>
        <taxon>Sordariomycetes</taxon>
        <taxon>Sordariomycetidae</taxon>
        <taxon>Diaporthales</taxon>
        <taxon>Cryphonectriaceae</taxon>
        <taxon>Cryphonectria-Endothia species complex</taxon>
        <taxon>Cryphonectria</taxon>
    </lineage>
</organism>
<evidence type="ECO:0008006" key="4">
    <source>
        <dbReference type="Google" id="ProtNLM"/>
    </source>
</evidence>
<sequence>MAIIAIYHKLRRIANHLENLQAEIILLQQRNASLKAQNEAISKTRKRKKIPNPNKRFIIISEALSAGEEANTAQEENGLPAEDIVEVQDEINEEDSENDNANISRGNCMGHFAF</sequence>
<name>A0A9P4Y7Y1_CRYP1</name>
<feature type="coiled-coil region" evidence="1">
    <location>
        <begin position="10"/>
        <end position="37"/>
    </location>
</feature>
<dbReference type="AlphaFoldDB" id="A0A9P4Y7Y1"/>
<comment type="caution">
    <text evidence="2">The sequence shown here is derived from an EMBL/GenBank/DDBJ whole genome shotgun (WGS) entry which is preliminary data.</text>
</comment>
<keyword evidence="1" id="KW-0175">Coiled coil</keyword>
<evidence type="ECO:0000313" key="3">
    <source>
        <dbReference type="Proteomes" id="UP000803844"/>
    </source>
</evidence>
<evidence type="ECO:0000313" key="2">
    <source>
        <dbReference type="EMBL" id="KAF3768146.1"/>
    </source>
</evidence>
<reference evidence="2" key="1">
    <citation type="journal article" date="2020" name="Phytopathology">
        <title>Genome sequence of the chestnut blight fungus Cryphonectria parasitica EP155: A fundamental resource for an archetypical invasive plant pathogen.</title>
        <authorList>
            <person name="Crouch J.A."/>
            <person name="Dawe A."/>
            <person name="Aerts A."/>
            <person name="Barry K."/>
            <person name="Churchill A.C.L."/>
            <person name="Grimwood J."/>
            <person name="Hillman B."/>
            <person name="Milgroom M.G."/>
            <person name="Pangilinan J."/>
            <person name="Smith M."/>
            <person name="Salamov A."/>
            <person name="Schmutz J."/>
            <person name="Yadav J."/>
            <person name="Grigoriev I.V."/>
            <person name="Nuss D."/>
        </authorList>
    </citation>
    <scope>NUCLEOTIDE SEQUENCE</scope>
    <source>
        <strain evidence="2">EP155</strain>
    </source>
</reference>
<dbReference type="Proteomes" id="UP000803844">
    <property type="component" value="Unassembled WGS sequence"/>
</dbReference>
<evidence type="ECO:0000256" key="1">
    <source>
        <dbReference type="SAM" id="Coils"/>
    </source>
</evidence>
<dbReference type="RefSeq" id="XP_040779107.1">
    <property type="nucleotide sequence ID" value="XM_040925329.1"/>
</dbReference>
<accession>A0A9P4Y7Y1</accession>
<dbReference type="EMBL" id="MU032346">
    <property type="protein sequence ID" value="KAF3768146.1"/>
    <property type="molecule type" value="Genomic_DNA"/>
</dbReference>